<dbReference type="EMBL" id="LXQA011066415">
    <property type="protein sequence ID" value="MCI83413.1"/>
    <property type="molecule type" value="Genomic_DNA"/>
</dbReference>
<dbReference type="AlphaFoldDB" id="A0A392V7K4"/>
<comment type="caution">
    <text evidence="1">The sequence shown here is derived from an EMBL/GenBank/DDBJ whole genome shotgun (WGS) entry which is preliminary data.</text>
</comment>
<keyword evidence="2" id="KW-1185">Reference proteome</keyword>
<organism evidence="1 2">
    <name type="scientific">Trifolium medium</name>
    <dbReference type="NCBI Taxonomy" id="97028"/>
    <lineage>
        <taxon>Eukaryota</taxon>
        <taxon>Viridiplantae</taxon>
        <taxon>Streptophyta</taxon>
        <taxon>Embryophyta</taxon>
        <taxon>Tracheophyta</taxon>
        <taxon>Spermatophyta</taxon>
        <taxon>Magnoliopsida</taxon>
        <taxon>eudicotyledons</taxon>
        <taxon>Gunneridae</taxon>
        <taxon>Pentapetalae</taxon>
        <taxon>rosids</taxon>
        <taxon>fabids</taxon>
        <taxon>Fabales</taxon>
        <taxon>Fabaceae</taxon>
        <taxon>Papilionoideae</taxon>
        <taxon>50 kb inversion clade</taxon>
        <taxon>NPAAA clade</taxon>
        <taxon>Hologalegina</taxon>
        <taxon>IRL clade</taxon>
        <taxon>Trifolieae</taxon>
        <taxon>Trifolium</taxon>
    </lineage>
</organism>
<evidence type="ECO:0000313" key="1">
    <source>
        <dbReference type="EMBL" id="MCI83413.1"/>
    </source>
</evidence>
<evidence type="ECO:0000313" key="2">
    <source>
        <dbReference type="Proteomes" id="UP000265520"/>
    </source>
</evidence>
<name>A0A392V7K4_9FABA</name>
<feature type="non-terminal residue" evidence="1">
    <location>
        <position position="19"/>
    </location>
</feature>
<reference evidence="1 2" key="1">
    <citation type="journal article" date="2018" name="Front. Plant Sci.">
        <title>Red Clover (Trifolium pratense) and Zigzag Clover (T. medium) - A Picture of Genomic Similarities and Differences.</title>
        <authorList>
            <person name="Dluhosova J."/>
            <person name="Istvanek J."/>
            <person name="Nedelnik J."/>
            <person name="Repkova J."/>
        </authorList>
    </citation>
    <scope>NUCLEOTIDE SEQUENCE [LARGE SCALE GENOMIC DNA]</scope>
    <source>
        <strain evidence="2">cv. 10/8</strain>
        <tissue evidence="1">Leaf</tissue>
    </source>
</reference>
<proteinExistence type="predicted"/>
<sequence length="19" mass="2294">MVELEDRDRGEKQGWEETS</sequence>
<protein>
    <submittedName>
        <fullName evidence="1">Uncharacterized protein</fullName>
    </submittedName>
</protein>
<accession>A0A392V7K4</accession>
<dbReference type="Proteomes" id="UP000265520">
    <property type="component" value="Unassembled WGS sequence"/>
</dbReference>